<gene>
    <name evidence="7" type="ORF">MICPUCDRAFT_16819</name>
</gene>
<evidence type="ECO:0000256" key="1">
    <source>
        <dbReference type="ARBA" id="ARBA00004370"/>
    </source>
</evidence>
<keyword evidence="4" id="KW-0472">Membrane</keyword>
<dbReference type="EMBL" id="GG663739">
    <property type="protein sequence ID" value="EEH57281.1"/>
    <property type="molecule type" value="Genomic_DNA"/>
</dbReference>
<comment type="subcellular location">
    <subcellularLocation>
        <location evidence="1">Membrane</location>
    </subcellularLocation>
</comment>
<sequence length="333" mass="37618">MWAVTGDLTSRIGSDCAPPTRGAETTISKTALRELAYEGDSTVAGEDDRQFTLLLNTFKRRDLLKRAIKHYLSCDDVGEIRVVWSEPDPPPDPTDRDARLYYGDDPSKEVRYQRHPTTSIQNRFEPPSAGVDGDATSGKLKHTAVFNVDEDVRLPCKALTRGFDAWRANREQLVGFYPRNHVRSDRGCGYRYAWNDLELWRGGEFSIILTKAAFMHAKYLNTYSKGLPREAREYIDRRKNCEDIAMQILVTKTTGIPPVYKALPMFYYVWAKLGGIGVPGISKNAGHHDERGACVTDLSRMIGAEAPGTDTPLLRAPLKEWRRHAPGSIRAWW</sequence>
<dbReference type="AlphaFoldDB" id="C1MT97"/>
<name>C1MT97_MICPC</name>
<dbReference type="GO" id="GO:0016757">
    <property type="term" value="F:glycosyltransferase activity"/>
    <property type="evidence" value="ECO:0007669"/>
    <property type="project" value="InterPro"/>
</dbReference>
<keyword evidence="8" id="KW-1185">Reference proteome</keyword>
<proteinExistence type="inferred from homology"/>
<dbReference type="InterPro" id="IPR015338">
    <property type="entry name" value="GT64_dom"/>
</dbReference>
<dbReference type="STRING" id="564608.C1MT97"/>
<dbReference type="PANTHER" id="PTHR48261">
    <property type="entry name" value="ACETYLGLUCOSAMINYLTRANSFERASE"/>
    <property type="match status" value="1"/>
</dbReference>
<organism evidence="8">
    <name type="scientific">Micromonas pusilla (strain CCMP1545)</name>
    <name type="common">Picoplanktonic green alga</name>
    <dbReference type="NCBI Taxonomy" id="564608"/>
    <lineage>
        <taxon>Eukaryota</taxon>
        <taxon>Viridiplantae</taxon>
        <taxon>Chlorophyta</taxon>
        <taxon>Mamiellophyceae</taxon>
        <taxon>Mamiellales</taxon>
        <taxon>Mamiellaceae</taxon>
        <taxon>Micromonas</taxon>
    </lineage>
</organism>
<dbReference type="RefSeq" id="XP_003058826.1">
    <property type="nucleotide sequence ID" value="XM_003058780.1"/>
</dbReference>
<accession>C1MT97</accession>
<evidence type="ECO:0000256" key="3">
    <source>
        <dbReference type="ARBA" id="ARBA00022679"/>
    </source>
</evidence>
<dbReference type="Proteomes" id="UP000001876">
    <property type="component" value="Unassembled WGS sequence"/>
</dbReference>
<keyword evidence="5" id="KW-1015">Disulfide bond</keyword>
<feature type="domain" description="Glycosyl transferase 64" evidence="6">
    <location>
        <begin position="51"/>
        <end position="304"/>
    </location>
</feature>
<dbReference type="Pfam" id="PF09258">
    <property type="entry name" value="Glyco_transf_64"/>
    <property type="match status" value="1"/>
</dbReference>
<dbReference type="OMA" id="CEDIGLN"/>
<dbReference type="eggNOG" id="KOG1022">
    <property type="taxonomic scope" value="Eukaryota"/>
</dbReference>
<evidence type="ECO:0000256" key="5">
    <source>
        <dbReference type="ARBA" id="ARBA00023157"/>
    </source>
</evidence>
<dbReference type="GeneID" id="9683890"/>
<dbReference type="InterPro" id="IPR004263">
    <property type="entry name" value="Exostosin"/>
</dbReference>
<evidence type="ECO:0000313" key="8">
    <source>
        <dbReference type="Proteomes" id="UP000001876"/>
    </source>
</evidence>
<reference evidence="7 8" key="1">
    <citation type="journal article" date="2009" name="Science">
        <title>Green evolution and dynamic adaptations revealed by genomes of the marine picoeukaryotes Micromonas.</title>
        <authorList>
            <person name="Worden A.Z."/>
            <person name="Lee J.H."/>
            <person name="Mock T."/>
            <person name="Rouze P."/>
            <person name="Simmons M.P."/>
            <person name="Aerts A.L."/>
            <person name="Allen A.E."/>
            <person name="Cuvelier M.L."/>
            <person name="Derelle E."/>
            <person name="Everett M.V."/>
            <person name="Foulon E."/>
            <person name="Grimwood J."/>
            <person name="Gundlach H."/>
            <person name="Henrissat B."/>
            <person name="Napoli C."/>
            <person name="McDonald S.M."/>
            <person name="Parker M.S."/>
            <person name="Rombauts S."/>
            <person name="Salamov A."/>
            <person name="Von Dassow P."/>
            <person name="Badger J.H."/>
            <person name="Coutinho P.M."/>
            <person name="Demir E."/>
            <person name="Dubchak I."/>
            <person name="Gentemann C."/>
            <person name="Eikrem W."/>
            <person name="Gready J.E."/>
            <person name="John U."/>
            <person name="Lanier W."/>
            <person name="Lindquist E.A."/>
            <person name="Lucas S."/>
            <person name="Mayer K.F."/>
            <person name="Moreau H."/>
            <person name="Not F."/>
            <person name="Otillar R."/>
            <person name="Panaud O."/>
            <person name="Pangilinan J."/>
            <person name="Paulsen I."/>
            <person name="Piegu B."/>
            <person name="Poliakov A."/>
            <person name="Robbens S."/>
            <person name="Schmutz J."/>
            <person name="Toulza E."/>
            <person name="Wyss T."/>
            <person name="Zelensky A."/>
            <person name="Zhou K."/>
            <person name="Armbrust E.V."/>
            <person name="Bhattacharya D."/>
            <person name="Goodenough U.W."/>
            <person name="Van de Peer Y."/>
            <person name="Grigoriev I.V."/>
        </authorList>
    </citation>
    <scope>NUCLEOTIDE SEQUENCE [LARGE SCALE GENOMIC DNA]</scope>
    <source>
        <strain evidence="7 8">CCMP1545</strain>
    </source>
</reference>
<dbReference type="GO" id="GO:0016020">
    <property type="term" value="C:membrane"/>
    <property type="evidence" value="ECO:0007669"/>
    <property type="project" value="UniProtKB-SubCell"/>
</dbReference>
<protein>
    <submittedName>
        <fullName evidence="7">Glycosyltransferase family 64 protein</fullName>
    </submittedName>
</protein>
<keyword evidence="3 7" id="KW-0808">Transferase</keyword>
<dbReference type="Gene3D" id="3.90.550.10">
    <property type="entry name" value="Spore Coat Polysaccharide Biosynthesis Protein SpsA, Chain A"/>
    <property type="match status" value="1"/>
</dbReference>
<evidence type="ECO:0000259" key="6">
    <source>
        <dbReference type="Pfam" id="PF09258"/>
    </source>
</evidence>
<dbReference type="InterPro" id="IPR029044">
    <property type="entry name" value="Nucleotide-diphossugar_trans"/>
</dbReference>
<evidence type="ECO:0000256" key="4">
    <source>
        <dbReference type="ARBA" id="ARBA00023136"/>
    </source>
</evidence>
<evidence type="ECO:0000313" key="7">
    <source>
        <dbReference type="EMBL" id="EEH57281.1"/>
    </source>
</evidence>
<dbReference type="PANTHER" id="PTHR48261:SF2">
    <property type="entry name" value="ACETYLGLUCOSAMINYLTRANSFERASE"/>
    <property type="match status" value="1"/>
</dbReference>
<evidence type="ECO:0000256" key="2">
    <source>
        <dbReference type="ARBA" id="ARBA00008700"/>
    </source>
</evidence>
<dbReference type="SUPFAM" id="SSF53448">
    <property type="entry name" value="Nucleotide-diphospho-sugar transferases"/>
    <property type="match status" value="1"/>
</dbReference>
<dbReference type="KEGG" id="mpp:MICPUCDRAFT_16819"/>
<comment type="similarity">
    <text evidence="2">Belongs to the glycosyltransferase 64 family.</text>
</comment>
<dbReference type="OrthoDB" id="5954868at2759"/>